<proteinExistence type="predicted"/>
<protein>
    <submittedName>
        <fullName evidence="2">Uncharacterized protein</fullName>
    </submittedName>
</protein>
<organism evidence="2">
    <name type="scientific">Cuerna arida</name>
    <dbReference type="NCBI Taxonomy" id="1464854"/>
    <lineage>
        <taxon>Eukaryota</taxon>
        <taxon>Metazoa</taxon>
        <taxon>Ecdysozoa</taxon>
        <taxon>Arthropoda</taxon>
        <taxon>Hexapoda</taxon>
        <taxon>Insecta</taxon>
        <taxon>Pterygota</taxon>
        <taxon>Neoptera</taxon>
        <taxon>Paraneoptera</taxon>
        <taxon>Hemiptera</taxon>
        <taxon>Auchenorrhyncha</taxon>
        <taxon>Membracoidea</taxon>
        <taxon>Cicadellidae</taxon>
        <taxon>Cicadellinae</taxon>
        <taxon>Proconiini</taxon>
        <taxon>Cuerna</taxon>
    </lineage>
</organism>
<feature type="region of interest" description="Disordered" evidence="1">
    <location>
        <begin position="263"/>
        <end position="286"/>
    </location>
</feature>
<accession>A0A1B6FT26</accession>
<dbReference type="EMBL" id="GECZ01016445">
    <property type="protein sequence ID" value="JAS53324.1"/>
    <property type="molecule type" value="Transcribed_RNA"/>
</dbReference>
<name>A0A1B6FT26_9HEMI</name>
<dbReference type="SUPFAM" id="SSF52047">
    <property type="entry name" value="RNI-like"/>
    <property type="match status" value="1"/>
</dbReference>
<dbReference type="InterPro" id="IPR032675">
    <property type="entry name" value="LRR_dom_sf"/>
</dbReference>
<sequence length="381" mass="43305">MATAVDNRHMKQGPYTQSDYKTTLEGFKGLILTPPDFLTNKFRDYQENCKNLQHIVFEGCQDLNMDDLNALFDKNVSLKQIQFVQCQKFKKFAFESFRKICDVLENLDLTGYPLSNEEIKCLCRVGLTRIHQLRYNLTEETSCMLQMKEMYPNCHFVNISQNVNVFPPIILSGRTDRFHIRNLLGESESSKGKGLGPWEVDEWRDAKKKGDFSSQVTKSSTATYHQVDPLTLAQVEHQNLPSTSGHTSKKGSSGKQVVLGEKRHASGPHHDAEELYGSKSYRSGDQGAIDYHKKQAPLKPIPVKPIPMQPVKPIQMRPVPDYSDPQPGTSGTFDLSRIRYDAPKKHIPVMPSPYGYDTDDIEEIDLTNLHYDSDSDIDVED</sequence>
<dbReference type="AlphaFoldDB" id="A0A1B6FT26"/>
<reference evidence="2" key="1">
    <citation type="submission" date="2015-11" db="EMBL/GenBank/DDBJ databases">
        <title>De novo transcriptome assembly of four potential Pierce s Disease insect vectors from Arizona vineyards.</title>
        <authorList>
            <person name="Tassone E.E."/>
        </authorList>
    </citation>
    <scope>NUCLEOTIDE SEQUENCE</scope>
</reference>
<gene>
    <name evidence="2" type="ORF">g.50097</name>
</gene>
<feature type="compositionally biased region" description="Basic and acidic residues" evidence="1">
    <location>
        <begin position="263"/>
        <end position="273"/>
    </location>
</feature>
<evidence type="ECO:0000256" key="1">
    <source>
        <dbReference type="SAM" id="MobiDB-lite"/>
    </source>
</evidence>
<dbReference type="Gene3D" id="3.80.10.10">
    <property type="entry name" value="Ribonuclease Inhibitor"/>
    <property type="match status" value="1"/>
</dbReference>
<evidence type="ECO:0000313" key="2">
    <source>
        <dbReference type="EMBL" id="JAS53324.1"/>
    </source>
</evidence>